<dbReference type="PANTHER" id="PTHR19441:SF30">
    <property type="entry name" value="ELAFIN"/>
    <property type="match status" value="1"/>
</dbReference>
<dbReference type="OrthoDB" id="6060011at2759"/>
<keyword evidence="3" id="KW-0812">Transmembrane</keyword>
<dbReference type="Pfam" id="PF00095">
    <property type="entry name" value="WAP"/>
    <property type="match status" value="2"/>
</dbReference>
<gene>
    <name evidence="5" type="ORF">BpHYR1_023530</name>
</gene>
<protein>
    <submittedName>
        <fullName evidence="5">WAP four-disulfide core domain 2-like</fullName>
    </submittedName>
</protein>
<proteinExistence type="predicted"/>
<feature type="transmembrane region" description="Helical" evidence="3">
    <location>
        <begin position="44"/>
        <end position="66"/>
    </location>
</feature>
<feature type="domain" description="WAP" evidence="4">
    <location>
        <begin position="70"/>
        <end position="117"/>
    </location>
</feature>
<dbReference type="Proteomes" id="UP000276133">
    <property type="component" value="Unassembled WGS sequence"/>
</dbReference>
<dbReference type="PANTHER" id="PTHR19441">
    <property type="entry name" value="WHEY ACDIC PROTEIN WAP"/>
    <property type="match status" value="1"/>
</dbReference>
<evidence type="ECO:0000259" key="4">
    <source>
        <dbReference type="PROSITE" id="PS51390"/>
    </source>
</evidence>
<accession>A0A3M7SCT0</accession>
<dbReference type="AlphaFoldDB" id="A0A3M7SCT0"/>
<dbReference type="EMBL" id="REGN01001633">
    <property type="protein sequence ID" value="RNA33475.1"/>
    <property type="molecule type" value="Genomic_DNA"/>
</dbReference>
<keyword evidence="1" id="KW-0732">Signal</keyword>
<dbReference type="GO" id="GO:0045087">
    <property type="term" value="P:innate immune response"/>
    <property type="evidence" value="ECO:0007669"/>
    <property type="project" value="TreeGrafter"/>
</dbReference>
<reference evidence="5 6" key="1">
    <citation type="journal article" date="2018" name="Sci. Rep.">
        <title>Genomic signatures of local adaptation to the degree of environmental predictability in rotifers.</title>
        <authorList>
            <person name="Franch-Gras L."/>
            <person name="Hahn C."/>
            <person name="Garcia-Roger E.M."/>
            <person name="Carmona M.J."/>
            <person name="Serra M."/>
            <person name="Gomez A."/>
        </authorList>
    </citation>
    <scope>NUCLEOTIDE SEQUENCE [LARGE SCALE GENOMIC DNA]</scope>
    <source>
        <strain evidence="5">HYR1</strain>
    </source>
</reference>
<name>A0A3M7SCT0_BRAPC</name>
<sequence>MKNTDLTHYFLIEKLHLILLFGMNVNSHTKIPNCMKIHNAKIGVLSCIQLSIQKCCICVFAIFLFIKRVDMLKNGTCPTYASDLITTCDVLCSSDFDCPNLQKCCSVACSIRCVDPVLKKPGLCPMIKLKFPINSNLQNCSSDQDCKGKQKCCPNWNGEMSCSDPFRKCSFFKWWRNDLNT</sequence>
<dbReference type="GO" id="GO:0019731">
    <property type="term" value="P:antibacterial humoral response"/>
    <property type="evidence" value="ECO:0007669"/>
    <property type="project" value="TreeGrafter"/>
</dbReference>
<dbReference type="GO" id="GO:0004867">
    <property type="term" value="F:serine-type endopeptidase inhibitor activity"/>
    <property type="evidence" value="ECO:0007669"/>
    <property type="project" value="TreeGrafter"/>
</dbReference>
<dbReference type="PROSITE" id="PS51390">
    <property type="entry name" value="WAP"/>
    <property type="match status" value="1"/>
</dbReference>
<evidence type="ECO:0000256" key="1">
    <source>
        <dbReference type="ARBA" id="ARBA00022729"/>
    </source>
</evidence>
<evidence type="ECO:0000256" key="3">
    <source>
        <dbReference type="SAM" id="Phobius"/>
    </source>
</evidence>
<keyword evidence="2" id="KW-1015">Disulfide bond</keyword>
<dbReference type="SMART" id="SM00217">
    <property type="entry name" value="WAP"/>
    <property type="match status" value="2"/>
</dbReference>
<dbReference type="InterPro" id="IPR050514">
    <property type="entry name" value="WAP_four-disulfide_core"/>
</dbReference>
<evidence type="ECO:0000256" key="2">
    <source>
        <dbReference type="ARBA" id="ARBA00023157"/>
    </source>
</evidence>
<keyword evidence="3" id="KW-1133">Transmembrane helix</keyword>
<evidence type="ECO:0000313" key="5">
    <source>
        <dbReference type="EMBL" id="RNA33475.1"/>
    </source>
</evidence>
<dbReference type="SUPFAM" id="SSF57256">
    <property type="entry name" value="Elafin-like"/>
    <property type="match status" value="2"/>
</dbReference>
<comment type="caution">
    <text evidence="5">The sequence shown here is derived from an EMBL/GenBank/DDBJ whole genome shotgun (WGS) entry which is preliminary data.</text>
</comment>
<keyword evidence="6" id="KW-1185">Reference proteome</keyword>
<dbReference type="Gene3D" id="4.10.75.10">
    <property type="entry name" value="Elafin-like"/>
    <property type="match status" value="2"/>
</dbReference>
<dbReference type="InterPro" id="IPR036645">
    <property type="entry name" value="Elafin-like_sf"/>
</dbReference>
<organism evidence="5 6">
    <name type="scientific">Brachionus plicatilis</name>
    <name type="common">Marine rotifer</name>
    <name type="synonym">Brachionus muelleri</name>
    <dbReference type="NCBI Taxonomy" id="10195"/>
    <lineage>
        <taxon>Eukaryota</taxon>
        <taxon>Metazoa</taxon>
        <taxon>Spiralia</taxon>
        <taxon>Gnathifera</taxon>
        <taxon>Rotifera</taxon>
        <taxon>Eurotatoria</taxon>
        <taxon>Monogononta</taxon>
        <taxon>Pseudotrocha</taxon>
        <taxon>Ploima</taxon>
        <taxon>Brachionidae</taxon>
        <taxon>Brachionus</taxon>
    </lineage>
</organism>
<dbReference type="InterPro" id="IPR008197">
    <property type="entry name" value="WAP_dom"/>
</dbReference>
<dbReference type="GO" id="GO:0005615">
    <property type="term" value="C:extracellular space"/>
    <property type="evidence" value="ECO:0007669"/>
    <property type="project" value="TreeGrafter"/>
</dbReference>
<evidence type="ECO:0000313" key="6">
    <source>
        <dbReference type="Proteomes" id="UP000276133"/>
    </source>
</evidence>
<keyword evidence="3" id="KW-0472">Membrane</keyword>